<keyword evidence="5" id="KW-0158">Chromosome</keyword>
<feature type="non-terminal residue" evidence="12">
    <location>
        <position position="386"/>
    </location>
</feature>
<comment type="cofactor">
    <cofactor evidence="1">
        <name>Zn(2+)</name>
        <dbReference type="ChEBI" id="CHEBI:29105"/>
    </cofactor>
</comment>
<evidence type="ECO:0000256" key="4">
    <source>
        <dbReference type="ARBA" id="ARBA00009439"/>
    </source>
</evidence>
<dbReference type="GO" id="GO:0006302">
    <property type="term" value="P:double-strand break repair"/>
    <property type="evidence" value="ECO:0007669"/>
    <property type="project" value="TreeGrafter"/>
</dbReference>
<evidence type="ECO:0000256" key="7">
    <source>
        <dbReference type="ARBA" id="ARBA00022833"/>
    </source>
</evidence>
<dbReference type="GO" id="GO:0000722">
    <property type="term" value="P:telomere maintenance via recombination"/>
    <property type="evidence" value="ECO:0007669"/>
    <property type="project" value="TreeGrafter"/>
</dbReference>
<evidence type="ECO:0000313" key="12">
    <source>
        <dbReference type="EMBL" id="CAL4082296.1"/>
    </source>
</evidence>
<evidence type="ECO:0000256" key="1">
    <source>
        <dbReference type="ARBA" id="ARBA00001947"/>
    </source>
</evidence>
<dbReference type="PANTHER" id="PTHR18867">
    <property type="entry name" value="RAD50"/>
    <property type="match status" value="1"/>
</dbReference>
<dbReference type="PANTHER" id="PTHR18867:SF12">
    <property type="entry name" value="DNA REPAIR PROTEIN RAD50"/>
    <property type="match status" value="1"/>
</dbReference>
<keyword evidence="7" id="KW-0862">Zinc</keyword>
<dbReference type="InterPro" id="IPR027417">
    <property type="entry name" value="P-loop_NTPase"/>
</dbReference>
<dbReference type="Pfam" id="PF13476">
    <property type="entry name" value="AAA_23"/>
    <property type="match status" value="1"/>
</dbReference>
<evidence type="ECO:0000256" key="3">
    <source>
        <dbReference type="ARBA" id="ARBA00004286"/>
    </source>
</evidence>
<dbReference type="GO" id="GO:0000794">
    <property type="term" value="C:condensed nuclear chromosome"/>
    <property type="evidence" value="ECO:0007669"/>
    <property type="project" value="TreeGrafter"/>
</dbReference>
<dbReference type="GO" id="GO:0003691">
    <property type="term" value="F:double-stranded telomeric DNA binding"/>
    <property type="evidence" value="ECO:0007669"/>
    <property type="project" value="TreeGrafter"/>
</dbReference>
<feature type="domain" description="Rad50/SbcC-type AAA" evidence="11">
    <location>
        <begin position="45"/>
        <end position="249"/>
    </location>
</feature>
<dbReference type="GO" id="GO:0051880">
    <property type="term" value="F:G-quadruplex DNA binding"/>
    <property type="evidence" value="ECO:0007669"/>
    <property type="project" value="TreeGrafter"/>
</dbReference>
<evidence type="ECO:0000256" key="9">
    <source>
        <dbReference type="ARBA" id="ARBA00049360"/>
    </source>
</evidence>
<keyword evidence="10" id="KW-0175">Coiled coil</keyword>
<keyword evidence="13" id="KW-1185">Reference proteome</keyword>
<comment type="catalytic activity">
    <reaction evidence="9">
        <text>ATP + H2O = ADP + phosphate + H(+)</text>
        <dbReference type="Rhea" id="RHEA:13065"/>
        <dbReference type="ChEBI" id="CHEBI:15377"/>
        <dbReference type="ChEBI" id="CHEBI:15378"/>
        <dbReference type="ChEBI" id="CHEBI:30616"/>
        <dbReference type="ChEBI" id="CHEBI:43474"/>
        <dbReference type="ChEBI" id="CHEBI:456216"/>
    </reaction>
</comment>
<proteinExistence type="inferred from homology"/>
<dbReference type="SUPFAM" id="SSF52540">
    <property type="entry name" value="P-loop containing nucleoside triphosphate hydrolases"/>
    <property type="match status" value="1"/>
</dbReference>
<comment type="subcellular location">
    <subcellularLocation>
        <location evidence="3">Chromosome</location>
    </subcellularLocation>
    <subcellularLocation>
        <location evidence="2">Nucleus</location>
    </subcellularLocation>
</comment>
<dbReference type="Proteomes" id="UP001497623">
    <property type="component" value="Unassembled WGS sequence"/>
</dbReference>
<evidence type="ECO:0000256" key="6">
    <source>
        <dbReference type="ARBA" id="ARBA00022723"/>
    </source>
</evidence>
<dbReference type="GO" id="GO:0070192">
    <property type="term" value="P:chromosome organization involved in meiotic cell cycle"/>
    <property type="evidence" value="ECO:0007669"/>
    <property type="project" value="TreeGrafter"/>
</dbReference>
<dbReference type="Gene3D" id="3.40.50.300">
    <property type="entry name" value="P-loop containing nucleotide triphosphate hydrolases"/>
    <property type="match status" value="1"/>
</dbReference>
<reference evidence="12 13" key="1">
    <citation type="submission" date="2024-05" db="EMBL/GenBank/DDBJ databases">
        <authorList>
            <person name="Wallberg A."/>
        </authorList>
    </citation>
    <scope>NUCLEOTIDE SEQUENCE [LARGE SCALE GENOMIC DNA]</scope>
</reference>
<organism evidence="12 13">
    <name type="scientific">Meganyctiphanes norvegica</name>
    <name type="common">Northern krill</name>
    <name type="synonym">Thysanopoda norvegica</name>
    <dbReference type="NCBI Taxonomy" id="48144"/>
    <lineage>
        <taxon>Eukaryota</taxon>
        <taxon>Metazoa</taxon>
        <taxon>Ecdysozoa</taxon>
        <taxon>Arthropoda</taxon>
        <taxon>Crustacea</taxon>
        <taxon>Multicrustacea</taxon>
        <taxon>Malacostraca</taxon>
        <taxon>Eumalacostraca</taxon>
        <taxon>Eucarida</taxon>
        <taxon>Euphausiacea</taxon>
        <taxon>Euphausiidae</taxon>
        <taxon>Meganyctiphanes</taxon>
    </lineage>
</organism>
<keyword evidence="6" id="KW-0479">Metal-binding</keyword>
<accession>A0AAV2QH91</accession>
<comment type="similarity">
    <text evidence="4">Belongs to the SMC family. RAD50 subfamily.</text>
</comment>
<feature type="coiled-coil region" evidence="10">
    <location>
        <begin position="210"/>
        <end position="258"/>
    </location>
</feature>
<feature type="coiled-coil region" evidence="10">
    <location>
        <begin position="305"/>
        <end position="346"/>
    </location>
</feature>
<evidence type="ECO:0000313" key="13">
    <source>
        <dbReference type="Proteomes" id="UP001497623"/>
    </source>
</evidence>
<gene>
    <name evidence="12" type="ORF">MNOR_LOCUS11808</name>
</gene>
<evidence type="ECO:0000256" key="10">
    <source>
        <dbReference type="SAM" id="Coils"/>
    </source>
</evidence>
<evidence type="ECO:0000256" key="2">
    <source>
        <dbReference type="ARBA" id="ARBA00004123"/>
    </source>
</evidence>
<evidence type="ECO:0000256" key="5">
    <source>
        <dbReference type="ARBA" id="ARBA00022454"/>
    </source>
</evidence>
<protein>
    <recommendedName>
        <fullName evidence="11">Rad50/SbcC-type AAA domain-containing protein</fullName>
    </recommendedName>
</protein>
<dbReference type="EMBL" id="CAXKWB010006284">
    <property type="protein sequence ID" value="CAL4082296.1"/>
    <property type="molecule type" value="Genomic_DNA"/>
</dbReference>
<keyword evidence="8" id="KW-0539">Nucleus</keyword>
<dbReference type="GO" id="GO:0030870">
    <property type="term" value="C:Mre11 complex"/>
    <property type="evidence" value="ECO:0007669"/>
    <property type="project" value="TreeGrafter"/>
</dbReference>
<dbReference type="InterPro" id="IPR038729">
    <property type="entry name" value="Rad50/SbcC_AAA"/>
</dbReference>
<sequence length="386" mass="44860">MTPMTSLITRILRSFGRRNLKISTKIQIFEKCCQNILKQCCCKHTIIESLKYITTGDVPPGCGKGASFIHDPKMARDHVVRGQIKLAFYDPKGQKIIASRSAEVTQKQKALQMKTLDATITRTNSQTGEKVQLSSKCADFETEMPQVIGVSKAILNNVIFCHQEDSNWPLDEGKKVKEKFDAIFSATKYIKCLETISKLRKEKKAEVKHKQELISSLKQWKEEAQRKREELSGKKQLKKDMEEKLEKIKNEKEHIYKEYIRKNGILESFHKEKVELDGEKIRLSSTNERIRDIRSEQNEQFDCSDRELKRMIDDLDIDIKKKEKELEDVKSDIRMIEDDIDKSNKKEVDEVRNQGMLELKHKQHQELVNNRDKELVAVGKDYAFPG</sequence>
<name>A0AAV2QH91_MEGNR</name>
<dbReference type="GO" id="GO:0007004">
    <property type="term" value="P:telomere maintenance via telomerase"/>
    <property type="evidence" value="ECO:0007669"/>
    <property type="project" value="TreeGrafter"/>
</dbReference>
<evidence type="ECO:0000256" key="8">
    <source>
        <dbReference type="ARBA" id="ARBA00023242"/>
    </source>
</evidence>
<comment type="caution">
    <text evidence="12">The sequence shown here is derived from an EMBL/GenBank/DDBJ whole genome shotgun (WGS) entry which is preliminary data.</text>
</comment>
<evidence type="ECO:0000259" key="11">
    <source>
        <dbReference type="Pfam" id="PF13476"/>
    </source>
</evidence>
<dbReference type="AlphaFoldDB" id="A0AAV2QH91"/>
<dbReference type="GO" id="GO:0043047">
    <property type="term" value="F:single-stranded telomeric DNA binding"/>
    <property type="evidence" value="ECO:0007669"/>
    <property type="project" value="TreeGrafter"/>
</dbReference>